<dbReference type="PANTHER" id="PTHR21505:SF12">
    <property type="entry name" value="MADF DOMAIN-CONTAINING PROTEIN-RELATED"/>
    <property type="match status" value="1"/>
</dbReference>
<reference evidence="3" key="1">
    <citation type="journal article" date="2020" name="J Insects Food Feed">
        <title>The yellow mealworm (Tenebrio molitor) genome: a resource for the emerging insects as food and feed industry.</title>
        <authorList>
            <person name="Eriksson T."/>
            <person name="Andere A."/>
            <person name="Kelstrup H."/>
            <person name="Emery V."/>
            <person name="Picard C."/>
        </authorList>
    </citation>
    <scope>NUCLEOTIDE SEQUENCE</scope>
    <source>
        <strain evidence="3">Stoneville</strain>
        <tissue evidence="3">Whole head</tissue>
    </source>
</reference>
<reference evidence="3" key="2">
    <citation type="submission" date="2021-08" db="EMBL/GenBank/DDBJ databases">
        <authorList>
            <person name="Eriksson T."/>
        </authorList>
    </citation>
    <scope>NUCLEOTIDE SEQUENCE</scope>
    <source>
        <strain evidence="3">Stoneville</strain>
        <tissue evidence="3">Whole head</tissue>
    </source>
</reference>
<evidence type="ECO:0000313" key="3">
    <source>
        <dbReference type="EMBL" id="KAH0811120.1"/>
    </source>
</evidence>
<comment type="caution">
    <text evidence="3">The sequence shown here is derived from an EMBL/GenBank/DDBJ whole genome shotgun (WGS) entry which is preliminary data.</text>
</comment>
<dbReference type="PROSITE" id="PS51029">
    <property type="entry name" value="MADF"/>
    <property type="match status" value="1"/>
</dbReference>
<dbReference type="SMART" id="SM00595">
    <property type="entry name" value="MADF"/>
    <property type="match status" value="1"/>
</dbReference>
<dbReference type="Proteomes" id="UP000719412">
    <property type="component" value="Unassembled WGS sequence"/>
</dbReference>
<organism evidence="3 4">
    <name type="scientific">Tenebrio molitor</name>
    <name type="common">Yellow mealworm beetle</name>
    <dbReference type="NCBI Taxonomy" id="7067"/>
    <lineage>
        <taxon>Eukaryota</taxon>
        <taxon>Metazoa</taxon>
        <taxon>Ecdysozoa</taxon>
        <taxon>Arthropoda</taxon>
        <taxon>Hexapoda</taxon>
        <taxon>Insecta</taxon>
        <taxon>Pterygota</taxon>
        <taxon>Neoptera</taxon>
        <taxon>Endopterygota</taxon>
        <taxon>Coleoptera</taxon>
        <taxon>Polyphaga</taxon>
        <taxon>Cucujiformia</taxon>
        <taxon>Tenebrionidae</taxon>
        <taxon>Tenebrio</taxon>
    </lineage>
</organism>
<evidence type="ECO:0000256" key="1">
    <source>
        <dbReference type="SAM" id="MobiDB-lite"/>
    </source>
</evidence>
<keyword evidence="4" id="KW-1185">Reference proteome</keyword>
<accession>A0A8J6H3H8</accession>
<dbReference type="PANTHER" id="PTHR21505">
    <property type="entry name" value="MADF DOMAIN-CONTAINING PROTEIN-RELATED"/>
    <property type="match status" value="1"/>
</dbReference>
<dbReference type="InterPro" id="IPR006578">
    <property type="entry name" value="MADF-dom"/>
</dbReference>
<name>A0A8J6H3H8_TENMO</name>
<proteinExistence type="predicted"/>
<evidence type="ECO:0000313" key="4">
    <source>
        <dbReference type="Proteomes" id="UP000719412"/>
    </source>
</evidence>
<dbReference type="AlphaFoldDB" id="A0A8J6H3H8"/>
<evidence type="ECO:0000259" key="2">
    <source>
        <dbReference type="PROSITE" id="PS51029"/>
    </source>
</evidence>
<gene>
    <name evidence="3" type="ORF">GEV33_011671</name>
</gene>
<dbReference type="Pfam" id="PF10545">
    <property type="entry name" value="MADF_DNA_bdg"/>
    <property type="match status" value="1"/>
</dbReference>
<dbReference type="EMBL" id="JABDTM020027027">
    <property type="protein sequence ID" value="KAH0811120.1"/>
    <property type="molecule type" value="Genomic_DNA"/>
</dbReference>
<feature type="region of interest" description="Disordered" evidence="1">
    <location>
        <begin position="171"/>
        <end position="207"/>
    </location>
</feature>
<protein>
    <recommendedName>
        <fullName evidence="2">MADF domain-containing protein</fullName>
    </recommendedName>
</protein>
<sequence length="285" mass="32553">MSWSSEQVTLLIDEISRHPCLYAVKHPRYHNRNSRNIAIENIVKCLRQIRPHTTEAEIQKKWNGLRNTYMNERKKMKYTHHSGAGDDTVYKPSLWYFDKLEFLNDHLNMRSSKSNVAITNNTADKAETEVFLIECCTDDIDITTAAPESEDSHSQLFESEDLSILENQENNYSEGEFSTPSTSTPKEPGMSDHNKVQRNKGKKHDNDDTISCLEALTDAASKLVEMPVTPDDAAKTGDDTEDVLFGKYVGTSVSKIRKKRLKVELKQAIQSAIYDIQIRELENDH</sequence>
<feature type="compositionally biased region" description="Polar residues" evidence="1">
    <location>
        <begin position="171"/>
        <end position="185"/>
    </location>
</feature>
<feature type="domain" description="MADF" evidence="2">
    <location>
        <begin position="10"/>
        <end position="108"/>
    </location>
</feature>